<dbReference type="GO" id="GO:0016226">
    <property type="term" value="P:iron-sulfur cluster assembly"/>
    <property type="evidence" value="ECO:0007669"/>
    <property type="project" value="TreeGrafter"/>
</dbReference>
<protein>
    <recommendedName>
        <fullName evidence="4">BolA-like protein</fullName>
    </recommendedName>
</protein>
<dbReference type="GO" id="GO:0009507">
    <property type="term" value="C:chloroplast"/>
    <property type="evidence" value="ECO:0007669"/>
    <property type="project" value="TreeGrafter"/>
</dbReference>
<evidence type="ECO:0000256" key="1">
    <source>
        <dbReference type="RuleBase" id="RU003860"/>
    </source>
</evidence>
<keyword evidence="3" id="KW-1185">Reference proteome</keyword>
<dbReference type="OrthoDB" id="4983at2759"/>
<dbReference type="Proteomes" id="UP001165082">
    <property type="component" value="Unassembled WGS sequence"/>
</dbReference>
<accession>A0A9W7L6I8</accession>
<dbReference type="PANTHER" id="PTHR46230">
    <property type="match status" value="1"/>
</dbReference>
<dbReference type="InterPro" id="IPR002634">
    <property type="entry name" value="BolA"/>
</dbReference>
<dbReference type="SUPFAM" id="SSF82657">
    <property type="entry name" value="BolA-like"/>
    <property type="match status" value="1"/>
</dbReference>
<dbReference type="InterPro" id="IPR036065">
    <property type="entry name" value="BolA-like_sf"/>
</dbReference>
<evidence type="ECO:0008006" key="4">
    <source>
        <dbReference type="Google" id="ProtNLM"/>
    </source>
</evidence>
<dbReference type="PANTHER" id="PTHR46230:SF4">
    <property type="entry name" value="PROTEIN BOLA4, CHLOROPLASTIC_MITOCHONDRIAL"/>
    <property type="match status" value="1"/>
</dbReference>
<sequence length="84" mass="9069">MKDGTTKSIVTDAISVLSPTSLVVTTDESDPNGSHCAVEVVSSSFEGLNTLKRQRLVYKALWELMDSGRIHAVDNMTCKTPGEV</sequence>
<gene>
    <name evidence="2" type="ORF">TrRE_jg11331</name>
</gene>
<dbReference type="EMBL" id="BRXZ01007737">
    <property type="protein sequence ID" value="GMI33298.1"/>
    <property type="molecule type" value="Genomic_DNA"/>
</dbReference>
<proteinExistence type="inferred from homology"/>
<comment type="similarity">
    <text evidence="1">Belongs to the BolA/IbaG family.</text>
</comment>
<dbReference type="Pfam" id="PF01722">
    <property type="entry name" value="BolA"/>
    <property type="match status" value="1"/>
</dbReference>
<organism evidence="2 3">
    <name type="scientific">Triparma retinervis</name>
    <dbReference type="NCBI Taxonomy" id="2557542"/>
    <lineage>
        <taxon>Eukaryota</taxon>
        <taxon>Sar</taxon>
        <taxon>Stramenopiles</taxon>
        <taxon>Ochrophyta</taxon>
        <taxon>Bolidophyceae</taxon>
        <taxon>Parmales</taxon>
        <taxon>Triparmaceae</taxon>
        <taxon>Triparma</taxon>
    </lineage>
</organism>
<evidence type="ECO:0000313" key="2">
    <source>
        <dbReference type="EMBL" id="GMI33298.1"/>
    </source>
</evidence>
<reference evidence="2" key="1">
    <citation type="submission" date="2022-07" db="EMBL/GenBank/DDBJ databases">
        <title>Genome analysis of Parmales, a sister group of diatoms, reveals the evolutionary specialization of diatoms from phago-mixotrophs to photoautotrophs.</title>
        <authorList>
            <person name="Ban H."/>
            <person name="Sato S."/>
            <person name="Yoshikawa S."/>
            <person name="Kazumasa Y."/>
            <person name="Nakamura Y."/>
            <person name="Ichinomiya M."/>
            <person name="Saitoh K."/>
            <person name="Sato N."/>
            <person name="Blanc-Mathieu R."/>
            <person name="Endo H."/>
            <person name="Kuwata A."/>
            <person name="Ogata H."/>
        </authorList>
    </citation>
    <scope>NUCLEOTIDE SEQUENCE</scope>
</reference>
<comment type="caution">
    <text evidence="2">The sequence shown here is derived from an EMBL/GenBank/DDBJ whole genome shotgun (WGS) entry which is preliminary data.</text>
</comment>
<name>A0A9W7L6I8_9STRA</name>
<evidence type="ECO:0000313" key="3">
    <source>
        <dbReference type="Proteomes" id="UP001165082"/>
    </source>
</evidence>
<dbReference type="PIRSF" id="PIRSF003113">
    <property type="entry name" value="BolA"/>
    <property type="match status" value="1"/>
</dbReference>
<dbReference type="Gene3D" id="3.10.20.90">
    <property type="entry name" value="Phosphatidylinositol 3-kinase Catalytic Subunit, Chain A, domain 1"/>
    <property type="match status" value="1"/>
</dbReference>
<dbReference type="AlphaFoldDB" id="A0A9W7L6I8"/>